<proteinExistence type="inferred from homology"/>
<evidence type="ECO:0000256" key="8">
    <source>
        <dbReference type="ARBA" id="ARBA00023136"/>
    </source>
</evidence>
<dbReference type="EC" id="2.4.99.28" evidence="14"/>
<evidence type="ECO:0000313" key="17">
    <source>
        <dbReference type="EMBL" id="OGK56718.1"/>
    </source>
</evidence>
<dbReference type="STRING" id="1802074.A3J15_02580"/>
<keyword evidence="8 16" id="KW-0472">Membrane</keyword>
<dbReference type="Proteomes" id="UP000176376">
    <property type="component" value="Unassembled WGS sequence"/>
</dbReference>
<dbReference type="InterPro" id="IPR001182">
    <property type="entry name" value="FtsW/RodA"/>
</dbReference>
<evidence type="ECO:0000256" key="11">
    <source>
        <dbReference type="ARBA" id="ARBA00038053"/>
    </source>
</evidence>
<dbReference type="GO" id="GO:0051301">
    <property type="term" value="P:cell division"/>
    <property type="evidence" value="ECO:0007669"/>
    <property type="project" value="InterPro"/>
</dbReference>
<evidence type="ECO:0000313" key="18">
    <source>
        <dbReference type="Proteomes" id="UP000176376"/>
    </source>
</evidence>
<organism evidence="17 18">
    <name type="scientific">Candidatus Roizmanbacteria bacterium RIFCSPLOWO2_02_FULL_38_10</name>
    <dbReference type="NCBI Taxonomy" id="1802074"/>
    <lineage>
        <taxon>Bacteria</taxon>
        <taxon>Candidatus Roizmaniibacteriota</taxon>
    </lineage>
</organism>
<comment type="catalytic activity">
    <reaction evidence="15">
        <text>[GlcNAc-(1-&gt;4)-Mur2Ac(oyl-L-Ala-gamma-D-Glu-L-Lys-D-Ala-D-Ala)](n)-di-trans,octa-cis-undecaprenyl diphosphate + beta-D-GlcNAc-(1-&gt;4)-Mur2Ac(oyl-L-Ala-gamma-D-Glu-L-Lys-D-Ala-D-Ala)-di-trans,octa-cis-undecaprenyl diphosphate = [GlcNAc-(1-&gt;4)-Mur2Ac(oyl-L-Ala-gamma-D-Glu-L-Lys-D-Ala-D-Ala)](n+1)-di-trans,octa-cis-undecaprenyl diphosphate + di-trans,octa-cis-undecaprenyl diphosphate + H(+)</text>
        <dbReference type="Rhea" id="RHEA:23708"/>
        <dbReference type="Rhea" id="RHEA-COMP:9602"/>
        <dbReference type="Rhea" id="RHEA-COMP:9603"/>
        <dbReference type="ChEBI" id="CHEBI:15378"/>
        <dbReference type="ChEBI" id="CHEBI:58405"/>
        <dbReference type="ChEBI" id="CHEBI:60033"/>
        <dbReference type="ChEBI" id="CHEBI:78435"/>
        <dbReference type="EC" id="2.4.99.28"/>
    </reaction>
</comment>
<evidence type="ECO:0000256" key="10">
    <source>
        <dbReference type="ARBA" id="ARBA00033270"/>
    </source>
</evidence>
<protein>
    <recommendedName>
        <fullName evidence="12">Probable peptidoglycan glycosyltransferase FtsW</fullName>
        <ecNumber evidence="14">2.4.99.28</ecNumber>
    </recommendedName>
    <alternativeName>
        <fullName evidence="13">Cell division protein FtsW</fullName>
    </alternativeName>
    <alternativeName>
        <fullName evidence="10">Cell wall polymerase</fullName>
    </alternativeName>
    <alternativeName>
        <fullName evidence="9">Peptidoglycan polymerase</fullName>
    </alternativeName>
</protein>
<name>A0A1F7JM94_9BACT</name>
<keyword evidence="6" id="KW-0573">Peptidoglycan synthesis</keyword>
<dbReference type="AlphaFoldDB" id="A0A1F7JM94"/>
<evidence type="ECO:0000256" key="6">
    <source>
        <dbReference type="ARBA" id="ARBA00022984"/>
    </source>
</evidence>
<feature type="transmembrane region" description="Helical" evidence="16">
    <location>
        <begin position="6"/>
        <end position="22"/>
    </location>
</feature>
<dbReference type="GO" id="GO:0008360">
    <property type="term" value="P:regulation of cell shape"/>
    <property type="evidence" value="ECO:0007669"/>
    <property type="project" value="UniProtKB-KW"/>
</dbReference>
<evidence type="ECO:0000256" key="4">
    <source>
        <dbReference type="ARBA" id="ARBA00022692"/>
    </source>
</evidence>
<comment type="subcellular location">
    <subcellularLocation>
        <location evidence="1">Membrane</location>
        <topology evidence="1">Multi-pass membrane protein</topology>
    </subcellularLocation>
</comment>
<dbReference type="Pfam" id="PF01098">
    <property type="entry name" value="FTSW_RODA_SPOVE"/>
    <property type="match status" value="1"/>
</dbReference>
<evidence type="ECO:0000256" key="14">
    <source>
        <dbReference type="ARBA" id="ARBA00044770"/>
    </source>
</evidence>
<feature type="transmembrane region" description="Helical" evidence="16">
    <location>
        <begin position="115"/>
        <end position="135"/>
    </location>
</feature>
<evidence type="ECO:0000256" key="13">
    <source>
        <dbReference type="ARBA" id="ARBA00041418"/>
    </source>
</evidence>
<dbReference type="PANTHER" id="PTHR30474:SF2">
    <property type="entry name" value="PEPTIDOGLYCAN GLYCOSYLTRANSFERASE FTSW-RELATED"/>
    <property type="match status" value="1"/>
</dbReference>
<keyword evidence="3" id="KW-0808">Transferase</keyword>
<keyword evidence="2" id="KW-0328">Glycosyltransferase</keyword>
<keyword evidence="7 16" id="KW-1133">Transmembrane helix</keyword>
<evidence type="ECO:0000256" key="12">
    <source>
        <dbReference type="ARBA" id="ARBA00041185"/>
    </source>
</evidence>
<dbReference type="GO" id="GO:0005886">
    <property type="term" value="C:plasma membrane"/>
    <property type="evidence" value="ECO:0007669"/>
    <property type="project" value="TreeGrafter"/>
</dbReference>
<dbReference type="EMBL" id="MGAY01000026">
    <property type="protein sequence ID" value="OGK56718.1"/>
    <property type="molecule type" value="Genomic_DNA"/>
</dbReference>
<dbReference type="GO" id="GO:0015648">
    <property type="term" value="F:lipid-linked peptidoglycan transporter activity"/>
    <property type="evidence" value="ECO:0007669"/>
    <property type="project" value="TreeGrafter"/>
</dbReference>
<keyword evidence="4 16" id="KW-0812">Transmembrane</keyword>
<evidence type="ECO:0000256" key="16">
    <source>
        <dbReference type="SAM" id="Phobius"/>
    </source>
</evidence>
<dbReference type="PANTHER" id="PTHR30474">
    <property type="entry name" value="CELL CYCLE PROTEIN"/>
    <property type="match status" value="1"/>
</dbReference>
<evidence type="ECO:0000256" key="15">
    <source>
        <dbReference type="ARBA" id="ARBA00049902"/>
    </source>
</evidence>
<evidence type="ECO:0000256" key="2">
    <source>
        <dbReference type="ARBA" id="ARBA00022676"/>
    </source>
</evidence>
<feature type="transmembrane region" description="Helical" evidence="16">
    <location>
        <begin position="147"/>
        <end position="169"/>
    </location>
</feature>
<comment type="caution">
    <text evidence="17">The sequence shown here is derived from an EMBL/GenBank/DDBJ whole genome shotgun (WGS) entry which is preliminary data.</text>
</comment>
<accession>A0A1F7JM94</accession>
<feature type="transmembrane region" description="Helical" evidence="16">
    <location>
        <begin position="29"/>
        <end position="45"/>
    </location>
</feature>
<evidence type="ECO:0000256" key="3">
    <source>
        <dbReference type="ARBA" id="ARBA00022679"/>
    </source>
</evidence>
<evidence type="ECO:0000256" key="5">
    <source>
        <dbReference type="ARBA" id="ARBA00022960"/>
    </source>
</evidence>
<feature type="transmembrane region" description="Helical" evidence="16">
    <location>
        <begin position="181"/>
        <end position="199"/>
    </location>
</feature>
<comment type="similarity">
    <text evidence="11">Belongs to the SEDS family. FtsW subfamily.</text>
</comment>
<evidence type="ECO:0000256" key="1">
    <source>
        <dbReference type="ARBA" id="ARBA00004141"/>
    </source>
</evidence>
<reference evidence="17 18" key="1">
    <citation type="journal article" date="2016" name="Nat. Commun.">
        <title>Thousands of microbial genomes shed light on interconnected biogeochemical processes in an aquifer system.</title>
        <authorList>
            <person name="Anantharaman K."/>
            <person name="Brown C.T."/>
            <person name="Hug L.A."/>
            <person name="Sharon I."/>
            <person name="Castelle C.J."/>
            <person name="Probst A.J."/>
            <person name="Thomas B.C."/>
            <person name="Singh A."/>
            <person name="Wilkins M.J."/>
            <person name="Karaoz U."/>
            <person name="Brodie E.L."/>
            <person name="Williams K.H."/>
            <person name="Hubbard S.S."/>
            <person name="Banfield J.F."/>
        </authorList>
    </citation>
    <scope>NUCLEOTIDE SEQUENCE [LARGE SCALE GENOMIC DNA]</scope>
</reference>
<gene>
    <name evidence="17" type="ORF">A3J15_02580</name>
</gene>
<dbReference type="GO" id="GO:0008955">
    <property type="term" value="F:peptidoglycan glycosyltransferase activity"/>
    <property type="evidence" value="ECO:0007669"/>
    <property type="project" value="UniProtKB-EC"/>
</dbReference>
<evidence type="ECO:0000256" key="9">
    <source>
        <dbReference type="ARBA" id="ARBA00032370"/>
    </source>
</evidence>
<dbReference type="GO" id="GO:0009252">
    <property type="term" value="P:peptidoglycan biosynthetic process"/>
    <property type="evidence" value="ECO:0007669"/>
    <property type="project" value="UniProtKB-KW"/>
</dbReference>
<sequence>MMQPDMGTAIVIFGLFITVYFLSGYKVGYLLMLIPASIFGFFILVKSSPYRLQRFMAFLNPDSDPLGIGYHIKQILISLANGGLIGRGFSASRQKYQFLPEAHTDSIFAILGEEFGFLGASVIIFLYIILIVQSYKIAQESKDRFGRLLAGAIFSVLGLQVVINLGGMVNMIPLTGIPLPFISYGGSSLMVFFALIGILKNIEGRKNGKIQE</sequence>
<keyword evidence="5" id="KW-0133">Cell shape</keyword>
<dbReference type="GO" id="GO:0032153">
    <property type="term" value="C:cell division site"/>
    <property type="evidence" value="ECO:0007669"/>
    <property type="project" value="TreeGrafter"/>
</dbReference>
<evidence type="ECO:0000256" key="7">
    <source>
        <dbReference type="ARBA" id="ARBA00022989"/>
    </source>
</evidence>